<evidence type="ECO:0000256" key="10">
    <source>
        <dbReference type="ARBA" id="ARBA00022786"/>
    </source>
</evidence>
<name>A0AAD8X0Z4_LOLMU</name>
<reference evidence="15" key="1">
    <citation type="submission" date="2023-07" db="EMBL/GenBank/DDBJ databases">
        <title>A chromosome-level genome assembly of Lolium multiflorum.</title>
        <authorList>
            <person name="Chen Y."/>
            <person name="Copetti D."/>
            <person name="Kolliker R."/>
            <person name="Studer B."/>
        </authorList>
    </citation>
    <scope>NUCLEOTIDE SEQUENCE</scope>
    <source>
        <strain evidence="15">02402/16</strain>
        <tissue evidence="15">Leaf</tissue>
    </source>
</reference>
<dbReference type="EC" id="2.3.2.31" evidence="5"/>
<dbReference type="AlphaFoldDB" id="A0AAD8X0Z4"/>
<dbReference type="CDD" id="cd22582">
    <property type="entry name" value="BRcat_RBR_unk"/>
    <property type="match status" value="1"/>
</dbReference>
<dbReference type="Gene3D" id="3.30.40.10">
    <property type="entry name" value="Zinc/RING finger domain, C3HC4 (zinc finger)"/>
    <property type="match status" value="1"/>
</dbReference>
<comment type="catalytic activity">
    <reaction evidence="1">
        <text>[E2 ubiquitin-conjugating enzyme]-S-ubiquitinyl-L-cysteine + [acceptor protein]-L-lysine = [E2 ubiquitin-conjugating enzyme]-L-cysteine + [acceptor protein]-N(6)-ubiquitinyl-L-lysine.</text>
        <dbReference type="EC" id="2.3.2.31"/>
    </reaction>
</comment>
<evidence type="ECO:0000259" key="13">
    <source>
        <dbReference type="PROSITE" id="PS50089"/>
    </source>
</evidence>
<dbReference type="InterPro" id="IPR017907">
    <property type="entry name" value="Znf_RING_CS"/>
</dbReference>
<dbReference type="PROSITE" id="PS51873">
    <property type="entry name" value="TRIAD"/>
    <property type="match status" value="1"/>
</dbReference>
<comment type="caution">
    <text evidence="15">The sequence shown here is derived from an EMBL/GenBank/DDBJ whole genome shotgun (WGS) entry which is preliminary data.</text>
</comment>
<keyword evidence="16" id="KW-1185">Reference proteome</keyword>
<evidence type="ECO:0000256" key="4">
    <source>
        <dbReference type="ARBA" id="ARBA00005884"/>
    </source>
</evidence>
<gene>
    <name evidence="15" type="ORF">QYE76_008532</name>
</gene>
<evidence type="ECO:0000256" key="2">
    <source>
        <dbReference type="ARBA" id="ARBA00001947"/>
    </source>
</evidence>
<keyword evidence="11" id="KW-0862">Zinc</keyword>
<dbReference type="EMBL" id="JAUUTY010000001">
    <property type="protein sequence ID" value="KAK1691835.1"/>
    <property type="molecule type" value="Genomic_DNA"/>
</dbReference>
<dbReference type="InterPro" id="IPR002867">
    <property type="entry name" value="IBR_dom"/>
</dbReference>
<dbReference type="GO" id="GO:0016567">
    <property type="term" value="P:protein ubiquitination"/>
    <property type="evidence" value="ECO:0007669"/>
    <property type="project" value="InterPro"/>
</dbReference>
<dbReference type="Proteomes" id="UP001231189">
    <property type="component" value="Unassembled WGS sequence"/>
</dbReference>
<evidence type="ECO:0000256" key="9">
    <source>
        <dbReference type="ARBA" id="ARBA00022771"/>
    </source>
</evidence>
<evidence type="ECO:0000313" key="16">
    <source>
        <dbReference type="Proteomes" id="UP001231189"/>
    </source>
</evidence>
<evidence type="ECO:0000259" key="14">
    <source>
        <dbReference type="PROSITE" id="PS51873"/>
    </source>
</evidence>
<protein>
    <recommendedName>
        <fullName evidence="5">RBR-type E3 ubiquitin transferase</fullName>
        <ecNumber evidence="5">2.3.2.31</ecNumber>
    </recommendedName>
</protein>
<dbReference type="InterPro" id="IPR013083">
    <property type="entry name" value="Znf_RING/FYVE/PHD"/>
</dbReference>
<keyword evidence="9 12" id="KW-0863">Zinc-finger</keyword>
<evidence type="ECO:0000256" key="11">
    <source>
        <dbReference type="ARBA" id="ARBA00022833"/>
    </source>
</evidence>
<evidence type="ECO:0000256" key="12">
    <source>
        <dbReference type="PROSITE-ProRule" id="PRU00175"/>
    </source>
</evidence>
<dbReference type="FunFam" id="3.30.40.10:FF:000230">
    <property type="entry name" value="RBR-type E3 ubiquitin transferase"/>
    <property type="match status" value="1"/>
</dbReference>
<dbReference type="SMART" id="SM00647">
    <property type="entry name" value="IBR"/>
    <property type="match status" value="1"/>
</dbReference>
<dbReference type="PROSITE" id="PS50089">
    <property type="entry name" value="ZF_RING_2"/>
    <property type="match status" value="1"/>
</dbReference>
<comment type="function">
    <text evidence="3">Might act as an E3 ubiquitin-protein ligase, or as part of E3 complex, which accepts ubiquitin from specific E2 ubiquitin-conjugating enzymes and then transfers it to substrates.</text>
</comment>
<organism evidence="15 16">
    <name type="scientific">Lolium multiflorum</name>
    <name type="common">Italian ryegrass</name>
    <name type="synonym">Lolium perenne subsp. multiflorum</name>
    <dbReference type="NCBI Taxonomy" id="4521"/>
    <lineage>
        <taxon>Eukaryota</taxon>
        <taxon>Viridiplantae</taxon>
        <taxon>Streptophyta</taxon>
        <taxon>Embryophyta</taxon>
        <taxon>Tracheophyta</taxon>
        <taxon>Spermatophyta</taxon>
        <taxon>Magnoliopsida</taxon>
        <taxon>Liliopsida</taxon>
        <taxon>Poales</taxon>
        <taxon>Poaceae</taxon>
        <taxon>BOP clade</taxon>
        <taxon>Pooideae</taxon>
        <taxon>Poodae</taxon>
        <taxon>Poeae</taxon>
        <taxon>Poeae Chloroplast Group 2 (Poeae type)</taxon>
        <taxon>Loliodinae</taxon>
        <taxon>Loliinae</taxon>
        <taxon>Lolium</taxon>
    </lineage>
</organism>
<comment type="cofactor">
    <cofactor evidence="2">
        <name>Zn(2+)</name>
        <dbReference type="ChEBI" id="CHEBI:29105"/>
    </cofactor>
</comment>
<dbReference type="SUPFAM" id="SSF57850">
    <property type="entry name" value="RING/U-box"/>
    <property type="match status" value="3"/>
</dbReference>
<evidence type="ECO:0000256" key="8">
    <source>
        <dbReference type="ARBA" id="ARBA00022737"/>
    </source>
</evidence>
<dbReference type="PANTHER" id="PTHR11685">
    <property type="entry name" value="RBR FAMILY RING FINGER AND IBR DOMAIN-CONTAINING"/>
    <property type="match status" value="1"/>
</dbReference>
<dbReference type="GO" id="GO:0008270">
    <property type="term" value="F:zinc ion binding"/>
    <property type="evidence" value="ECO:0007669"/>
    <property type="project" value="UniProtKB-KW"/>
</dbReference>
<dbReference type="PROSITE" id="PS00518">
    <property type="entry name" value="ZF_RING_1"/>
    <property type="match status" value="1"/>
</dbReference>
<keyword evidence="7" id="KW-0479">Metal-binding</keyword>
<keyword evidence="6" id="KW-0808">Transferase</keyword>
<dbReference type="GO" id="GO:0061630">
    <property type="term" value="F:ubiquitin protein ligase activity"/>
    <property type="evidence" value="ECO:0007669"/>
    <property type="project" value="UniProtKB-EC"/>
</dbReference>
<accession>A0AAD8X0Z4</accession>
<evidence type="ECO:0000256" key="1">
    <source>
        <dbReference type="ARBA" id="ARBA00001798"/>
    </source>
</evidence>
<proteinExistence type="inferred from homology"/>
<evidence type="ECO:0000256" key="5">
    <source>
        <dbReference type="ARBA" id="ARBA00012251"/>
    </source>
</evidence>
<feature type="domain" description="RING-type" evidence="13">
    <location>
        <begin position="133"/>
        <end position="181"/>
    </location>
</feature>
<dbReference type="SMART" id="SM00184">
    <property type="entry name" value="RING"/>
    <property type="match status" value="1"/>
</dbReference>
<dbReference type="InterPro" id="IPR031127">
    <property type="entry name" value="E3_UB_ligase_RBR"/>
</dbReference>
<dbReference type="Pfam" id="PF01485">
    <property type="entry name" value="IBR"/>
    <property type="match status" value="1"/>
</dbReference>
<evidence type="ECO:0000313" key="15">
    <source>
        <dbReference type="EMBL" id="KAK1691835.1"/>
    </source>
</evidence>
<feature type="domain" description="RING-type" evidence="14">
    <location>
        <begin position="129"/>
        <end position="359"/>
    </location>
</feature>
<keyword evidence="10" id="KW-0833">Ubl conjugation pathway</keyword>
<dbReference type="InterPro" id="IPR001841">
    <property type="entry name" value="Znf_RING"/>
</dbReference>
<evidence type="ECO:0000256" key="7">
    <source>
        <dbReference type="ARBA" id="ARBA00022723"/>
    </source>
</evidence>
<keyword evidence="8" id="KW-0677">Repeat</keyword>
<sequence length="378" mass="39208">MAAESSVADLVLVDDLYLIALCSGRNEADAAGLLALPDEEYAAELQLQEVIMSSTIAAAALGLLPDSCAPPAATSYEATSSTVAAGECSSSASLIPPPLAPATDDDDHAAAASLVECFPSSAGPSIPATFLFCKICMDAVPPSDAHSASRGCGHAFCATCLAGYILVKIHDRIADVKCPEDGCGSVLDPELCRGMLPGKAFEAWCTVMCESMVVGANKVYCPFKDCSAMMVVDDVGGGDVAESECPSCKRLFCARCGVPWHAGVGCAEYEQLAVGDRGKEDLAVMEMAKGEKWKRCPQCMFLVQKSDGCVHITCSAGVASSSAMDVGSGGGTLIPRAAQREIGHVVGSSSAVITCGAVLWYNLLVMWPNSIDSYPLFD</sequence>
<evidence type="ECO:0000256" key="6">
    <source>
        <dbReference type="ARBA" id="ARBA00022679"/>
    </source>
</evidence>
<dbReference type="InterPro" id="IPR044066">
    <property type="entry name" value="TRIAD_supradom"/>
</dbReference>
<dbReference type="Gene3D" id="1.20.120.1750">
    <property type="match status" value="1"/>
</dbReference>
<evidence type="ECO:0000256" key="3">
    <source>
        <dbReference type="ARBA" id="ARBA00003976"/>
    </source>
</evidence>
<comment type="similarity">
    <text evidence="4">Belongs to the RBR family. Ariadne subfamily.</text>
</comment>